<evidence type="ECO:0000256" key="3">
    <source>
        <dbReference type="ARBA" id="ARBA00023002"/>
    </source>
</evidence>
<keyword evidence="4" id="KW-0408">Iron</keyword>
<evidence type="ECO:0000313" key="6">
    <source>
        <dbReference type="Proteomes" id="UP001610446"/>
    </source>
</evidence>
<evidence type="ECO:0000256" key="4">
    <source>
        <dbReference type="ARBA" id="ARBA00023004"/>
    </source>
</evidence>
<comment type="similarity">
    <text evidence="1">Belongs to the cytochrome P450 family.</text>
</comment>
<keyword evidence="6" id="KW-1185">Reference proteome</keyword>
<dbReference type="Gene3D" id="1.10.630.10">
    <property type="entry name" value="Cytochrome P450"/>
    <property type="match status" value="1"/>
</dbReference>
<dbReference type="InterPro" id="IPR050364">
    <property type="entry name" value="Cytochrome_P450_fung"/>
</dbReference>
<reference evidence="5 6" key="1">
    <citation type="submission" date="2024-07" db="EMBL/GenBank/DDBJ databases">
        <title>Section-level genome sequencing and comparative genomics of Aspergillus sections Usti and Cavernicolus.</title>
        <authorList>
            <consortium name="Lawrence Berkeley National Laboratory"/>
            <person name="Nybo J.L."/>
            <person name="Vesth T.C."/>
            <person name="Theobald S."/>
            <person name="Frisvad J.C."/>
            <person name="Larsen T.O."/>
            <person name="Kjaerboelling I."/>
            <person name="Rothschild-Mancinelli K."/>
            <person name="Lyhne E.K."/>
            <person name="Kogle M.E."/>
            <person name="Barry K."/>
            <person name="Clum A."/>
            <person name="Na H."/>
            <person name="Ledsgaard L."/>
            <person name="Lin J."/>
            <person name="Lipzen A."/>
            <person name="Kuo A."/>
            <person name="Riley R."/>
            <person name="Mondo S."/>
            <person name="Labutti K."/>
            <person name="Haridas S."/>
            <person name="Pangalinan J."/>
            <person name="Salamov A.A."/>
            <person name="Simmons B.A."/>
            <person name="Magnuson J.K."/>
            <person name="Chen J."/>
            <person name="Drula E."/>
            <person name="Henrissat B."/>
            <person name="Wiebenga A."/>
            <person name="Lubbers R.J."/>
            <person name="Gomes A.C."/>
            <person name="Makela M.R."/>
            <person name="Stajich J."/>
            <person name="Grigoriev I.V."/>
            <person name="Mortensen U.H."/>
            <person name="De Vries R.P."/>
            <person name="Baker S.E."/>
            <person name="Andersen M.R."/>
        </authorList>
    </citation>
    <scope>NUCLEOTIDE SEQUENCE [LARGE SCALE GENOMIC DNA]</scope>
    <source>
        <strain evidence="5 6">CBS 123904</strain>
    </source>
</reference>
<evidence type="ECO:0000313" key="5">
    <source>
        <dbReference type="EMBL" id="KAL2841851.1"/>
    </source>
</evidence>
<evidence type="ECO:0000256" key="2">
    <source>
        <dbReference type="ARBA" id="ARBA00022723"/>
    </source>
</evidence>
<proteinExistence type="inferred from homology"/>
<dbReference type="PRINTS" id="PR00385">
    <property type="entry name" value="P450"/>
</dbReference>
<name>A0ABR4JPA7_9EURO</name>
<keyword evidence="2" id="KW-0479">Metal-binding</keyword>
<accession>A0ABR4JPA7</accession>
<dbReference type="SUPFAM" id="SSF48264">
    <property type="entry name" value="Cytochrome P450"/>
    <property type="match status" value="1"/>
</dbReference>
<sequence length="520" mass="58829">MNFYLAVFLSTAGLVALVIYANQTDIPRIKGIPEIPAVPFFGNLLHLGQEHALNTLKLSKKYGPVFQARLGNKRVIVSTTFDSVKYFWITHQSSLISRPTLHTFHKVVSASQGLTIGTSPWDESCKRRRKAAATALNRPAVQTYMPIIDLESCAAIKDIFQSISTQPLSKEADIDPTPFFQRFALNTSLALSYGIRIDDRIDNELLREVITVERAISTLRSTSNNWQDYIPLLRLFSSRNDTARDVRQRRDRYLSRFLSMLKERIDQGIDKPCITGSVLKDPEAKLSEAEVKSICVTMIAGGLDTVPGNIVLGIAYLSSPHGQDIQRKAYNLIQQHYPDGDAWEKCVLEEKIDYISAFVKETLRFWTVLPMCLPRVSIRDIPYEQSTIPAGTTFLMNAWAANYDNSHFDQPTSFIPERFMKSEQGTGIQHYSYGAGSRMCPGFHLANRELYAVFTRLICSFEIMATDDPADLPVLDALECNSVKTSLTTEPKKFKVRFRARDSTLLERCIRKSEKRTENV</sequence>
<comment type="caution">
    <text evidence="5">The sequence shown here is derived from an EMBL/GenBank/DDBJ whole genome shotgun (WGS) entry which is preliminary data.</text>
</comment>
<gene>
    <name evidence="5" type="ORF">BJY01DRAFT_256905</name>
</gene>
<dbReference type="InterPro" id="IPR002401">
    <property type="entry name" value="Cyt_P450_E_grp-I"/>
</dbReference>
<dbReference type="Pfam" id="PF00067">
    <property type="entry name" value="p450"/>
    <property type="match status" value="1"/>
</dbReference>
<dbReference type="InterPro" id="IPR001128">
    <property type="entry name" value="Cyt_P450"/>
</dbReference>
<dbReference type="InterPro" id="IPR036396">
    <property type="entry name" value="Cyt_P450_sf"/>
</dbReference>
<dbReference type="PRINTS" id="PR00463">
    <property type="entry name" value="EP450I"/>
</dbReference>
<dbReference type="Proteomes" id="UP001610446">
    <property type="component" value="Unassembled WGS sequence"/>
</dbReference>
<keyword evidence="3" id="KW-0560">Oxidoreductase</keyword>
<organism evidence="5 6">
    <name type="scientific">Aspergillus pseudoustus</name>
    <dbReference type="NCBI Taxonomy" id="1810923"/>
    <lineage>
        <taxon>Eukaryota</taxon>
        <taxon>Fungi</taxon>
        <taxon>Dikarya</taxon>
        <taxon>Ascomycota</taxon>
        <taxon>Pezizomycotina</taxon>
        <taxon>Eurotiomycetes</taxon>
        <taxon>Eurotiomycetidae</taxon>
        <taxon>Eurotiales</taxon>
        <taxon>Aspergillaceae</taxon>
        <taxon>Aspergillus</taxon>
        <taxon>Aspergillus subgen. Nidulantes</taxon>
    </lineage>
</organism>
<evidence type="ECO:0000256" key="1">
    <source>
        <dbReference type="ARBA" id="ARBA00010617"/>
    </source>
</evidence>
<dbReference type="CDD" id="cd11066">
    <property type="entry name" value="CYP_PhacA-like"/>
    <property type="match status" value="1"/>
</dbReference>
<dbReference type="EMBL" id="JBFXLU010000105">
    <property type="protein sequence ID" value="KAL2841851.1"/>
    <property type="molecule type" value="Genomic_DNA"/>
</dbReference>
<dbReference type="PANTHER" id="PTHR46300">
    <property type="entry name" value="P450, PUTATIVE (EUROFUNG)-RELATED-RELATED"/>
    <property type="match status" value="1"/>
</dbReference>
<protein>
    <submittedName>
        <fullName evidence="5">Cytochrome P450 phenylacetate 2-hydroxylase</fullName>
    </submittedName>
</protein>
<dbReference type="PANTHER" id="PTHR46300:SF9">
    <property type="entry name" value="P450, PUTATIVE-RELATED"/>
    <property type="match status" value="1"/>
</dbReference>